<keyword evidence="1" id="KW-0560">Oxidoreductase</keyword>
<reference evidence="2" key="1">
    <citation type="submission" date="2021-02" db="EMBL/GenBank/DDBJ databases">
        <title>First Annotated Genome of the Yellow-green Alga Tribonema minus.</title>
        <authorList>
            <person name="Mahan K.M."/>
        </authorList>
    </citation>
    <scope>NUCLEOTIDE SEQUENCE</scope>
    <source>
        <strain evidence="2">UTEX B ZZ1240</strain>
    </source>
</reference>
<evidence type="ECO:0000313" key="2">
    <source>
        <dbReference type="EMBL" id="KAG5178086.1"/>
    </source>
</evidence>
<gene>
    <name evidence="2" type="ORF">JKP88DRAFT_350459</name>
</gene>
<dbReference type="InterPro" id="IPR002347">
    <property type="entry name" value="SDR_fam"/>
</dbReference>
<protein>
    <submittedName>
        <fullName evidence="2">Oxidoreductase</fullName>
    </submittedName>
</protein>
<dbReference type="AlphaFoldDB" id="A0A835YNH2"/>
<dbReference type="OrthoDB" id="191139at2759"/>
<dbReference type="SUPFAM" id="SSF51735">
    <property type="entry name" value="NAD(P)-binding Rossmann-fold domains"/>
    <property type="match status" value="1"/>
</dbReference>
<dbReference type="PANTHER" id="PTHR43157">
    <property type="entry name" value="PHOSPHATIDYLINOSITOL-GLYCAN BIOSYNTHESIS CLASS F PROTEIN-RELATED"/>
    <property type="match status" value="1"/>
</dbReference>
<name>A0A835YNH2_9STRA</name>
<dbReference type="EMBL" id="JAFCMP010000518">
    <property type="protein sequence ID" value="KAG5178086.1"/>
    <property type="molecule type" value="Genomic_DNA"/>
</dbReference>
<dbReference type="Pfam" id="PF00106">
    <property type="entry name" value="adh_short"/>
    <property type="match status" value="1"/>
</dbReference>
<comment type="caution">
    <text evidence="2">The sequence shown here is derived from an EMBL/GenBank/DDBJ whole genome shotgun (WGS) entry which is preliminary data.</text>
</comment>
<dbReference type="Proteomes" id="UP000664859">
    <property type="component" value="Unassembled WGS sequence"/>
</dbReference>
<dbReference type="Gene3D" id="3.40.50.720">
    <property type="entry name" value="NAD(P)-binding Rossmann-like Domain"/>
    <property type="match status" value="1"/>
</dbReference>
<dbReference type="PANTHER" id="PTHR43157:SF31">
    <property type="entry name" value="PHOSPHATIDYLINOSITOL-GLYCAN BIOSYNTHESIS CLASS F PROTEIN"/>
    <property type="match status" value="1"/>
</dbReference>
<dbReference type="InterPro" id="IPR036291">
    <property type="entry name" value="NAD(P)-bd_dom_sf"/>
</dbReference>
<evidence type="ECO:0000313" key="3">
    <source>
        <dbReference type="Proteomes" id="UP000664859"/>
    </source>
</evidence>
<keyword evidence="3" id="KW-1185">Reference proteome</keyword>
<sequence>MAAATRPLAGKIALVTGSTDGIGRHTATKLATDGATVLVHGRNQERLAKAVEGVKKQSSNDQVHGILADISTLAGMRTLSTAVHQHTSVLDILVSNAGIFESCRRTTEDGTELVFATNVLAPFVTTGLLLPLLRASAAARVITVSSMSQGYAAGLVDPQFERDGGSAFSDHRSYSLSKLCDAMLSMEFHERFASPTLTFNTLDPGTVNTKMLDAGWGMCGIAVNRANDQYTLATSENLKGVSGKYFISARETRANPACYDPVARKQLWDYCAKVSGFDY</sequence>
<dbReference type="PRINTS" id="PR00081">
    <property type="entry name" value="GDHRDH"/>
</dbReference>
<accession>A0A835YNH2</accession>
<organism evidence="2 3">
    <name type="scientific">Tribonema minus</name>
    <dbReference type="NCBI Taxonomy" id="303371"/>
    <lineage>
        <taxon>Eukaryota</taxon>
        <taxon>Sar</taxon>
        <taxon>Stramenopiles</taxon>
        <taxon>Ochrophyta</taxon>
        <taxon>PX clade</taxon>
        <taxon>Xanthophyceae</taxon>
        <taxon>Tribonematales</taxon>
        <taxon>Tribonemataceae</taxon>
        <taxon>Tribonema</taxon>
    </lineage>
</organism>
<proteinExistence type="predicted"/>
<evidence type="ECO:0000256" key="1">
    <source>
        <dbReference type="ARBA" id="ARBA00023002"/>
    </source>
</evidence>
<dbReference type="GO" id="GO:0016491">
    <property type="term" value="F:oxidoreductase activity"/>
    <property type="evidence" value="ECO:0007669"/>
    <property type="project" value="UniProtKB-KW"/>
</dbReference>